<evidence type="ECO:0000256" key="2">
    <source>
        <dbReference type="ARBA" id="ARBA00004754"/>
    </source>
</evidence>
<dbReference type="AlphaFoldDB" id="A0A927PLR6"/>
<evidence type="ECO:0000256" key="6">
    <source>
        <dbReference type="ARBA" id="ARBA00023239"/>
    </source>
</evidence>
<dbReference type="InterPro" id="IPR018020">
    <property type="entry name" value="OHCU_decarboxylase"/>
</dbReference>
<gene>
    <name evidence="8" type="primary">uraD</name>
    <name evidence="8" type="ORF">HT102_11620</name>
</gene>
<dbReference type="Gene3D" id="1.10.3330.10">
    <property type="entry name" value="Oxo-4-hydroxy-4-carboxy-5-ureidoimidazoline decarboxylase"/>
    <property type="match status" value="1"/>
</dbReference>
<keyword evidence="9" id="KW-1185">Reference proteome</keyword>
<dbReference type="EC" id="4.1.1.97" evidence="3"/>
<keyword evidence="5" id="KW-0210">Decarboxylase</keyword>
<evidence type="ECO:0000313" key="9">
    <source>
        <dbReference type="Proteomes" id="UP000642993"/>
    </source>
</evidence>
<evidence type="ECO:0000256" key="1">
    <source>
        <dbReference type="ARBA" id="ARBA00001163"/>
    </source>
</evidence>
<comment type="pathway">
    <text evidence="2">Purine metabolism; urate degradation; (S)-allantoin from urate: step 3/3.</text>
</comment>
<comment type="catalytic activity">
    <reaction evidence="1">
        <text>5-hydroxy-2-oxo-4-ureido-2,5-dihydro-1H-imidazole-5-carboxylate + H(+) = (S)-allantoin + CO2</text>
        <dbReference type="Rhea" id="RHEA:26301"/>
        <dbReference type="ChEBI" id="CHEBI:15378"/>
        <dbReference type="ChEBI" id="CHEBI:15678"/>
        <dbReference type="ChEBI" id="CHEBI:16526"/>
        <dbReference type="ChEBI" id="CHEBI:58639"/>
        <dbReference type="EC" id="4.1.1.97"/>
    </reaction>
</comment>
<dbReference type="PANTHER" id="PTHR43466">
    <property type="entry name" value="2-OXO-4-HYDROXY-4-CARBOXY-5-UREIDOIMIDAZOLINE DECARBOXYLASE-RELATED"/>
    <property type="match status" value="1"/>
</dbReference>
<evidence type="ECO:0000259" key="7">
    <source>
        <dbReference type="Pfam" id="PF09349"/>
    </source>
</evidence>
<dbReference type="GO" id="GO:0019628">
    <property type="term" value="P:urate catabolic process"/>
    <property type="evidence" value="ECO:0007669"/>
    <property type="project" value="TreeGrafter"/>
</dbReference>
<name>A0A927PLR6_9ACTN</name>
<evidence type="ECO:0000256" key="5">
    <source>
        <dbReference type="ARBA" id="ARBA00022793"/>
    </source>
</evidence>
<dbReference type="EMBL" id="JACYWE010000006">
    <property type="protein sequence ID" value="MBD8507138.1"/>
    <property type="molecule type" value="Genomic_DNA"/>
</dbReference>
<dbReference type="InterPro" id="IPR017595">
    <property type="entry name" value="OHCU_decarboxylase-2"/>
</dbReference>
<organism evidence="8 9">
    <name type="scientific">Lolliginicoccus lacisalsi</name>
    <dbReference type="NCBI Taxonomy" id="2742202"/>
    <lineage>
        <taxon>Bacteria</taxon>
        <taxon>Bacillati</taxon>
        <taxon>Actinomycetota</taxon>
        <taxon>Actinomycetes</taxon>
        <taxon>Mycobacteriales</taxon>
        <taxon>Hoyosellaceae</taxon>
        <taxon>Lolliginicoccus</taxon>
    </lineage>
</organism>
<accession>A0A927PLR6</accession>
<evidence type="ECO:0000256" key="3">
    <source>
        <dbReference type="ARBA" id="ARBA00012257"/>
    </source>
</evidence>
<dbReference type="NCBIfam" id="TIGR03180">
    <property type="entry name" value="UraD_2"/>
    <property type="match status" value="1"/>
</dbReference>
<keyword evidence="6 8" id="KW-0456">Lyase</keyword>
<dbReference type="InterPro" id="IPR036778">
    <property type="entry name" value="OHCU_decarboxylase_sf"/>
</dbReference>
<sequence length="162" mass="17688">MSLAAFNDADQDDAVRFLAQACEAPHWARRVAALRPFATVDELCEQAAAELAATDDADIRAGLAGHPRIGEPVGEGRSATEQSRVAAADDAARARLVEANRAYEERFGHVYLVFAHGRGAEELLAILEQRLGNDPDVEWRVARTELCRITEFRLAAMVEAES</sequence>
<keyword evidence="4" id="KW-0659">Purine metabolism</keyword>
<comment type="caution">
    <text evidence="8">The sequence shown here is derived from an EMBL/GenBank/DDBJ whole genome shotgun (WGS) entry which is preliminary data.</text>
</comment>
<evidence type="ECO:0000256" key="4">
    <source>
        <dbReference type="ARBA" id="ARBA00022631"/>
    </source>
</evidence>
<dbReference type="SUPFAM" id="SSF158694">
    <property type="entry name" value="UraD-Like"/>
    <property type="match status" value="1"/>
</dbReference>
<proteinExistence type="predicted"/>
<dbReference type="PANTHER" id="PTHR43466:SF1">
    <property type="entry name" value="2-OXO-4-HYDROXY-4-CARBOXY-5-UREIDOIMIDAZOLINE DECARBOXYLASE-RELATED"/>
    <property type="match status" value="1"/>
</dbReference>
<feature type="domain" description="Oxo-4-hydroxy-4-carboxy-5-ureidoimidazoline decarboxylase" evidence="7">
    <location>
        <begin position="7"/>
        <end position="155"/>
    </location>
</feature>
<dbReference type="Proteomes" id="UP000642993">
    <property type="component" value="Unassembled WGS sequence"/>
</dbReference>
<dbReference type="GO" id="GO:0006144">
    <property type="term" value="P:purine nucleobase metabolic process"/>
    <property type="evidence" value="ECO:0007669"/>
    <property type="project" value="UniProtKB-KW"/>
</dbReference>
<evidence type="ECO:0000313" key="8">
    <source>
        <dbReference type="EMBL" id="MBD8507138.1"/>
    </source>
</evidence>
<reference evidence="8" key="1">
    <citation type="submission" date="2020-09" db="EMBL/GenBank/DDBJ databases">
        <title>Hoyosella lacisalsi sp. nov., a halotolerant actinobacterium isolated from soil of Lake Gudzhirganskoe.</title>
        <authorList>
            <person name="Yang Q."/>
            <person name="Guo P.Y."/>
            <person name="Liu S.W."/>
            <person name="Li F.N."/>
            <person name="Sun C.H."/>
        </authorList>
    </citation>
    <scope>NUCLEOTIDE SEQUENCE</scope>
    <source>
        <strain evidence="8">G463</strain>
    </source>
</reference>
<dbReference type="NCBIfam" id="NF010372">
    <property type="entry name" value="PRK13798.1"/>
    <property type="match status" value="1"/>
</dbReference>
<dbReference type="GO" id="GO:0051997">
    <property type="term" value="F:2-oxo-4-hydroxy-4-carboxy-5-ureidoimidazoline decarboxylase activity"/>
    <property type="evidence" value="ECO:0007669"/>
    <property type="project" value="UniProtKB-EC"/>
</dbReference>
<protein>
    <recommendedName>
        <fullName evidence="3">2-oxo-4-hydroxy-4-carboxy-5-ureidoimidazoline decarboxylase</fullName>
        <ecNumber evidence="3">4.1.1.97</ecNumber>
    </recommendedName>
</protein>
<dbReference type="Pfam" id="PF09349">
    <property type="entry name" value="OHCU_decarbox"/>
    <property type="match status" value="1"/>
</dbReference>